<dbReference type="SUPFAM" id="SSF55797">
    <property type="entry name" value="PR-1-like"/>
    <property type="match status" value="1"/>
</dbReference>
<evidence type="ECO:0000313" key="2">
    <source>
        <dbReference type="Proteomes" id="UP000275408"/>
    </source>
</evidence>
<protein>
    <submittedName>
        <fullName evidence="1">Uncharacterized protein</fullName>
    </submittedName>
</protein>
<gene>
    <name evidence="1" type="ORF">pdam_00009145</name>
</gene>
<reference evidence="1 2" key="1">
    <citation type="journal article" date="2018" name="Sci. Rep.">
        <title>Comparative analysis of the Pocillopora damicornis genome highlights role of immune system in coral evolution.</title>
        <authorList>
            <person name="Cunning R."/>
            <person name="Bay R.A."/>
            <person name="Gillette P."/>
            <person name="Baker A.C."/>
            <person name="Traylor-Knowles N."/>
        </authorList>
    </citation>
    <scope>NUCLEOTIDE SEQUENCE [LARGE SCALE GENOMIC DNA]</scope>
    <source>
        <strain evidence="1">RSMAS</strain>
        <tissue evidence="1">Whole animal</tissue>
    </source>
</reference>
<comment type="caution">
    <text evidence="1">The sequence shown here is derived from an EMBL/GenBank/DDBJ whole genome shotgun (WGS) entry which is preliminary data.</text>
</comment>
<dbReference type="Gene3D" id="3.40.33.10">
    <property type="entry name" value="CAP"/>
    <property type="match status" value="1"/>
</dbReference>
<sequence length="94" mass="10633">MGRKLLARVSRDEHIALDEHNFFRNLHKSVPLSLNKDMVLEARKFAKKISVTGNLTHESPDKLKQIGQGENLGLVCSKVELSAARVVRKVIDTW</sequence>
<keyword evidence="2" id="KW-1185">Reference proteome</keyword>
<accession>A0A3M6U844</accession>
<dbReference type="AlphaFoldDB" id="A0A3M6U844"/>
<dbReference type="EMBL" id="RCHS01002051">
    <property type="protein sequence ID" value="RMX49791.1"/>
    <property type="molecule type" value="Genomic_DNA"/>
</dbReference>
<organism evidence="1 2">
    <name type="scientific">Pocillopora damicornis</name>
    <name type="common">Cauliflower coral</name>
    <name type="synonym">Millepora damicornis</name>
    <dbReference type="NCBI Taxonomy" id="46731"/>
    <lineage>
        <taxon>Eukaryota</taxon>
        <taxon>Metazoa</taxon>
        <taxon>Cnidaria</taxon>
        <taxon>Anthozoa</taxon>
        <taxon>Hexacorallia</taxon>
        <taxon>Scleractinia</taxon>
        <taxon>Astrocoeniina</taxon>
        <taxon>Pocilloporidae</taxon>
        <taxon>Pocillopora</taxon>
    </lineage>
</organism>
<evidence type="ECO:0000313" key="1">
    <source>
        <dbReference type="EMBL" id="RMX49791.1"/>
    </source>
</evidence>
<dbReference type="InterPro" id="IPR035940">
    <property type="entry name" value="CAP_sf"/>
</dbReference>
<proteinExistence type="predicted"/>
<name>A0A3M6U844_POCDA</name>
<dbReference type="Proteomes" id="UP000275408">
    <property type="component" value="Unassembled WGS sequence"/>
</dbReference>